<organism evidence="2 3">
    <name type="scientific">Deinococcus peraridilitoris (strain DSM 19664 / LMG 22246 / CIP 109416 / KR-200)</name>
    <dbReference type="NCBI Taxonomy" id="937777"/>
    <lineage>
        <taxon>Bacteria</taxon>
        <taxon>Thermotogati</taxon>
        <taxon>Deinococcota</taxon>
        <taxon>Deinococci</taxon>
        <taxon>Deinococcales</taxon>
        <taxon>Deinococcaceae</taxon>
        <taxon>Deinococcus</taxon>
    </lineage>
</organism>
<proteinExistence type="predicted"/>
<dbReference type="OrthoDB" id="73007at2"/>
<reference evidence="3" key="1">
    <citation type="submission" date="2012-03" db="EMBL/GenBank/DDBJ databases">
        <title>Complete sequence of chromosome of Deinococcus peraridilitoris DSM 19664.</title>
        <authorList>
            <person name="Lucas S."/>
            <person name="Copeland A."/>
            <person name="Lapidus A."/>
            <person name="Glavina del Rio T."/>
            <person name="Dalin E."/>
            <person name="Tice H."/>
            <person name="Bruce D."/>
            <person name="Goodwin L."/>
            <person name="Pitluck S."/>
            <person name="Peters L."/>
            <person name="Mikhailova N."/>
            <person name="Lu M."/>
            <person name="Kyrpides N."/>
            <person name="Mavromatis K."/>
            <person name="Ivanova N."/>
            <person name="Brettin T."/>
            <person name="Detter J.C."/>
            <person name="Han C."/>
            <person name="Larimer F."/>
            <person name="Land M."/>
            <person name="Hauser L."/>
            <person name="Markowitz V."/>
            <person name="Cheng J.-F."/>
            <person name="Hugenholtz P."/>
            <person name="Woyke T."/>
            <person name="Wu D."/>
            <person name="Pukall R."/>
            <person name="Steenblock K."/>
            <person name="Brambilla E."/>
            <person name="Klenk H.-P."/>
            <person name="Eisen J.A."/>
        </authorList>
    </citation>
    <scope>NUCLEOTIDE SEQUENCE [LARGE SCALE GENOMIC DNA]</scope>
    <source>
        <strain evidence="3">DSM 19664 / LMG 22246 / CIP 109416 / KR-200</strain>
    </source>
</reference>
<dbReference type="HOGENOM" id="CLU_1649361_0_0_0"/>
<dbReference type="Proteomes" id="UP000010467">
    <property type="component" value="Chromosome"/>
</dbReference>
<evidence type="ECO:0008006" key="4">
    <source>
        <dbReference type="Google" id="ProtNLM"/>
    </source>
</evidence>
<sequence>MKRLWMLTLLVIPLVSCAPRQALSRGLERVQEESAQLLPALKCPTAEGFCAAVDAVTLTNPSDAPVTGDPTDPQDGPGVLVVGSAGLTPDAGAAKLCTAVTEESNGQPLPVPGWWRCTIPNVAARSYFTLAFTNGRVDTASASFYRPASGVRPILIYLKR</sequence>
<keyword evidence="3" id="KW-1185">Reference proteome</keyword>
<evidence type="ECO:0000313" key="2">
    <source>
        <dbReference type="EMBL" id="AFZ67051.1"/>
    </source>
</evidence>
<dbReference type="RefSeq" id="WP_015235359.1">
    <property type="nucleotide sequence ID" value="NC_019793.1"/>
</dbReference>
<evidence type="ECO:0000256" key="1">
    <source>
        <dbReference type="SAM" id="SignalP"/>
    </source>
</evidence>
<name>K9ZZM0_DEIPD</name>
<keyword evidence="1" id="KW-0732">Signal</keyword>
<protein>
    <recommendedName>
        <fullName evidence="4">Lipoprotein</fullName>
    </recommendedName>
</protein>
<evidence type="ECO:0000313" key="3">
    <source>
        <dbReference type="Proteomes" id="UP000010467"/>
    </source>
</evidence>
<dbReference type="STRING" id="937777.Deipe_1510"/>
<dbReference type="PATRIC" id="fig|937777.3.peg.1513"/>
<dbReference type="EMBL" id="CP003382">
    <property type="protein sequence ID" value="AFZ67051.1"/>
    <property type="molecule type" value="Genomic_DNA"/>
</dbReference>
<accession>K9ZZM0</accession>
<feature type="signal peptide" evidence="1">
    <location>
        <begin position="1"/>
        <end position="22"/>
    </location>
</feature>
<gene>
    <name evidence="2" type="ordered locus">Deipe_1510</name>
</gene>
<feature type="chain" id="PRO_5003939036" description="Lipoprotein" evidence="1">
    <location>
        <begin position="23"/>
        <end position="160"/>
    </location>
</feature>
<dbReference type="AlphaFoldDB" id="K9ZZM0"/>
<dbReference type="KEGG" id="dpd:Deipe_1510"/>